<dbReference type="InterPro" id="IPR017439">
    <property type="entry name" value="Amidohydrolase"/>
</dbReference>
<protein>
    <submittedName>
        <fullName evidence="4">Amidohydrolase</fullName>
    </submittedName>
</protein>
<organism evidence="4 5">
    <name type="scientific">Proteiniclasticum sediminis</name>
    <dbReference type="NCBI Taxonomy" id="2804028"/>
    <lineage>
        <taxon>Bacteria</taxon>
        <taxon>Bacillati</taxon>
        <taxon>Bacillota</taxon>
        <taxon>Clostridia</taxon>
        <taxon>Eubacteriales</taxon>
        <taxon>Clostridiaceae</taxon>
        <taxon>Proteiniclasticum</taxon>
    </lineage>
</organism>
<accession>A0A941CR27</accession>
<dbReference type="InterPro" id="IPR002933">
    <property type="entry name" value="Peptidase_M20"/>
</dbReference>
<feature type="binding site" evidence="2">
    <location>
        <position position="156"/>
    </location>
    <ligand>
        <name>Mn(2+)</name>
        <dbReference type="ChEBI" id="CHEBI:29035"/>
        <label>2</label>
    </ligand>
</feature>
<comment type="caution">
    <text evidence="4">The sequence shown here is derived from an EMBL/GenBank/DDBJ whole genome shotgun (WGS) entry which is preliminary data.</text>
</comment>
<dbReference type="PANTHER" id="PTHR11014">
    <property type="entry name" value="PEPTIDASE M20 FAMILY MEMBER"/>
    <property type="match status" value="1"/>
</dbReference>
<keyword evidence="2" id="KW-0479">Metal-binding</keyword>
<dbReference type="PIRSF" id="PIRSF005962">
    <property type="entry name" value="Pept_M20D_amidohydro"/>
    <property type="match status" value="1"/>
</dbReference>
<reference evidence="4" key="1">
    <citation type="submission" date="2021-04" db="EMBL/GenBank/DDBJ databases">
        <title>Proteiniclasticum sedimins sp. nov., an obligate anaerobic bacterium isolated from anaerobic sludge.</title>
        <authorList>
            <person name="Liu J."/>
        </authorList>
    </citation>
    <scope>NUCLEOTIDE SEQUENCE</scope>
    <source>
        <strain evidence="4">BAD-10</strain>
    </source>
</reference>
<dbReference type="Gene3D" id="3.30.70.360">
    <property type="match status" value="1"/>
</dbReference>
<feature type="binding site" evidence="2">
    <location>
        <position position="350"/>
    </location>
    <ligand>
        <name>Mn(2+)</name>
        <dbReference type="ChEBI" id="CHEBI:29035"/>
        <label>2</label>
    </ligand>
</feature>
<evidence type="ECO:0000313" key="5">
    <source>
        <dbReference type="Proteomes" id="UP000675379"/>
    </source>
</evidence>
<evidence type="ECO:0000259" key="3">
    <source>
        <dbReference type="Pfam" id="PF07687"/>
    </source>
</evidence>
<dbReference type="NCBIfam" id="TIGR01891">
    <property type="entry name" value="amidohydrolases"/>
    <property type="match status" value="1"/>
</dbReference>
<dbReference type="Pfam" id="PF01546">
    <property type="entry name" value="Peptidase_M20"/>
    <property type="match status" value="1"/>
</dbReference>
<dbReference type="SUPFAM" id="SSF55031">
    <property type="entry name" value="Bacterial exopeptidase dimerisation domain"/>
    <property type="match status" value="1"/>
</dbReference>
<feature type="domain" description="Peptidase M20 dimerisation" evidence="3">
    <location>
        <begin position="179"/>
        <end position="271"/>
    </location>
</feature>
<dbReference type="GO" id="GO:0046872">
    <property type="term" value="F:metal ion binding"/>
    <property type="evidence" value="ECO:0007669"/>
    <property type="project" value="UniProtKB-KW"/>
</dbReference>
<sequence length="375" mass="41550">MEHIALENYVRETRRALHRIPELAFDLPKTSAYIYQELKSFGYSPIATAKTGWIAVLPGKTEEAVAFRADMDALPVTEDTGMDFASEHPGKMHACGHDGHMAMLLGFAKKLKVLPTPEKTVVLIFQPAEEAPGGARLIMESGILKTLKVQSIFGFHLYPGLPEGVLGLTKGPMMARNGEFDLTIRGKSSHAGQPHEGADALLAGASLVNSIQTIGSRNLNPLSPFVVNVGTFNAGEARNIVAGRAELTGTIRSFDKESYKKIKEKLHHLAKGAELSYGVTVDLEIRDYYPEVNNDENLVEKIMTMLPESAYQVLKPVMLAEDFSFYQQKIPGVFMFLGTRKPEEPYYSLHSAKFNFDEQLLQLGIEYYTQIINIL</sequence>
<name>A0A941CR27_9CLOT</name>
<dbReference type="GO" id="GO:0019877">
    <property type="term" value="P:diaminopimelate biosynthetic process"/>
    <property type="evidence" value="ECO:0007669"/>
    <property type="project" value="UniProtKB-ARBA"/>
</dbReference>
<dbReference type="CDD" id="cd03886">
    <property type="entry name" value="M20_Acy1"/>
    <property type="match status" value="1"/>
</dbReference>
<dbReference type="Gene3D" id="3.40.630.10">
    <property type="entry name" value="Zn peptidases"/>
    <property type="match status" value="1"/>
</dbReference>
<dbReference type="InterPro" id="IPR011650">
    <property type="entry name" value="Peptidase_M20_dimer"/>
</dbReference>
<dbReference type="SUPFAM" id="SSF53187">
    <property type="entry name" value="Zn-dependent exopeptidases"/>
    <property type="match status" value="1"/>
</dbReference>
<dbReference type="EMBL" id="JAGSCS010000021">
    <property type="protein sequence ID" value="MBR0577132.1"/>
    <property type="molecule type" value="Genomic_DNA"/>
</dbReference>
<evidence type="ECO:0000313" key="4">
    <source>
        <dbReference type="EMBL" id="MBR0577132.1"/>
    </source>
</evidence>
<dbReference type="PANTHER" id="PTHR11014:SF63">
    <property type="entry name" value="METALLOPEPTIDASE, PUTATIVE (AFU_ORTHOLOGUE AFUA_6G09600)-RELATED"/>
    <property type="match status" value="1"/>
</dbReference>
<dbReference type="RefSeq" id="WP_211802550.1">
    <property type="nucleotide sequence ID" value="NZ_JAGSCS010000021.1"/>
</dbReference>
<dbReference type="GO" id="GO:0050118">
    <property type="term" value="F:N-acetyldiaminopimelate deacetylase activity"/>
    <property type="evidence" value="ECO:0007669"/>
    <property type="project" value="UniProtKB-ARBA"/>
</dbReference>
<keyword evidence="5" id="KW-1185">Reference proteome</keyword>
<dbReference type="Pfam" id="PF07687">
    <property type="entry name" value="M20_dimer"/>
    <property type="match status" value="1"/>
</dbReference>
<feature type="binding site" evidence="2">
    <location>
        <position position="130"/>
    </location>
    <ligand>
        <name>Mn(2+)</name>
        <dbReference type="ChEBI" id="CHEBI:29035"/>
        <label>2</label>
    </ligand>
</feature>
<feature type="binding site" evidence="2">
    <location>
        <position position="97"/>
    </location>
    <ligand>
        <name>Mn(2+)</name>
        <dbReference type="ChEBI" id="CHEBI:29035"/>
        <label>2</label>
    </ligand>
</feature>
<keyword evidence="2" id="KW-0464">Manganese</keyword>
<feature type="binding site" evidence="2">
    <location>
        <position position="95"/>
    </location>
    <ligand>
        <name>Mn(2+)</name>
        <dbReference type="ChEBI" id="CHEBI:29035"/>
        <label>2</label>
    </ligand>
</feature>
<dbReference type="Proteomes" id="UP000675379">
    <property type="component" value="Unassembled WGS sequence"/>
</dbReference>
<comment type="cofactor">
    <cofactor evidence="2">
        <name>Mn(2+)</name>
        <dbReference type="ChEBI" id="CHEBI:29035"/>
    </cofactor>
    <text evidence="2">The Mn(2+) ion enhances activity.</text>
</comment>
<dbReference type="FunFam" id="3.30.70.360:FF:000001">
    <property type="entry name" value="N-acetyldiaminopimelate deacetylase"/>
    <property type="match status" value="1"/>
</dbReference>
<keyword evidence="1" id="KW-0378">Hydrolase</keyword>
<dbReference type="AlphaFoldDB" id="A0A941CR27"/>
<evidence type="ECO:0000256" key="2">
    <source>
        <dbReference type="PIRSR" id="PIRSR005962-1"/>
    </source>
</evidence>
<gene>
    <name evidence="4" type="ORF">KCG48_12485</name>
</gene>
<dbReference type="InterPro" id="IPR036264">
    <property type="entry name" value="Bact_exopeptidase_dim_dom"/>
</dbReference>
<evidence type="ECO:0000256" key="1">
    <source>
        <dbReference type="ARBA" id="ARBA00022801"/>
    </source>
</evidence>
<proteinExistence type="predicted"/>